<dbReference type="EMBL" id="CAJMWX010001750">
    <property type="protein sequence ID" value="CAE6504114.1"/>
    <property type="molecule type" value="Genomic_DNA"/>
</dbReference>
<evidence type="ECO:0000259" key="4">
    <source>
        <dbReference type="Pfam" id="PF17996"/>
    </source>
</evidence>
<organism evidence="5 6">
    <name type="scientific">Rhizoctonia solani</name>
    <dbReference type="NCBI Taxonomy" id="456999"/>
    <lineage>
        <taxon>Eukaryota</taxon>
        <taxon>Fungi</taxon>
        <taxon>Dikarya</taxon>
        <taxon>Basidiomycota</taxon>
        <taxon>Agaricomycotina</taxon>
        <taxon>Agaricomycetes</taxon>
        <taxon>Cantharellales</taxon>
        <taxon>Ceratobasidiaceae</taxon>
        <taxon>Rhizoctonia</taxon>
    </lineage>
</organism>
<evidence type="ECO:0000256" key="2">
    <source>
        <dbReference type="SAM" id="Phobius"/>
    </source>
</evidence>
<keyword evidence="2" id="KW-1133">Transmembrane helix</keyword>
<evidence type="ECO:0000313" key="6">
    <source>
        <dbReference type="Proteomes" id="UP000663888"/>
    </source>
</evidence>
<dbReference type="Pfam" id="PF17996">
    <property type="entry name" value="CE2_N"/>
    <property type="match status" value="1"/>
</dbReference>
<keyword evidence="2" id="KW-0812">Transmembrane</keyword>
<protein>
    <recommendedName>
        <fullName evidence="4">Carbohydrate esterase 2 N-terminal domain-containing protein</fullName>
    </recommendedName>
</protein>
<proteinExistence type="predicted"/>
<feature type="signal peptide" evidence="3">
    <location>
        <begin position="1"/>
        <end position="24"/>
    </location>
</feature>
<evidence type="ECO:0000256" key="1">
    <source>
        <dbReference type="SAM" id="MobiDB-lite"/>
    </source>
</evidence>
<feature type="region of interest" description="Disordered" evidence="1">
    <location>
        <begin position="346"/>
        <end position="452"/>
    </location>
</feature>
<feature type="domain" description="Carbohydrate esterase 2 N-terminal" evidence="4">
    <location>
        <begin position="207"/>
        <end position="288"/>
    </location>
</feature>
<sequence length="452" mass="49231">MGSGYLNSRFFSLLVVLFAPWAHAQQIVNKTVDDTDPLIQYVPGGWYVEPDGRGRFNTSLHTTRTYGANLIYFFQGDAIHYFADRDSPHGPARVYLDGSQQGELVLSNASSIQFQQRLWSKYNLGPGDHQIIISHTGNNGDYIGLDYFVIESDHGFTPSHAGPVASSIPPEAVTVDDNDLARVSYSAGWDSAVQTSQFHAFHYANTMHRTKQPGSSVSFTFNGSAVWYYTDLSAGHGKVNVTLDGKQSWVVSGDATFISAQRILWNATDLPYGEHTVVVTHADEADMWATLDFFRYLPTQSSTPPPSSNSTAPIGPIVGGVVGGVALLAFCGVVYMLRRRRAPKQRPYFEPKDSTGPPLLNPSPDAALQAASPQPAWGYVTEPYHPPNPDTPARTSVAQRPLKGQRVQSMDGPTGAFPSSAAEASPSWAPTASVSYRTETDARDLDNPPPYV</sequence>
<dbReference type="InterPro" id="IPR040794">
    <property type="entry name" value="CE2_N"/>
</dbReference>
<gene>
    <name evidence="5" type="ORF">RDB_LOCUS157390</name>
</gene>
<feature type="transmembrane region" description="Helical" evidence="2">
    <location>
        <begin position="314"/>
        <end position="337"/>
    </location>
</feature>
<evidence type="ECO:0000256" key="3">
    <source>
        <dbReference type="SAM" id="SignalP"/>
    </source>
</evidence>
<dbReference type="Gene3D" id="2.60.120.260">
    <property type="entry name" value="Galactose-binding domain-like"/>
    <property type="match status" value="2"/>
</dbReference>
<keyword evidence="2" id="KW-0472">Membrane</keyword>
<dbReference type="AlphaFoldDB" id="A0A8H3HDV9"/>
<feature type="compositionally biased region" description="Low complexity" evidence="1">
    <location>
        <begin position="416"/>
        <end position="433"/>
    </location>
</feature>
<feature type="chain" id="PRO_5034979120" description="Carbohydrate esterase 2 N-terminal domain-containing protein" evidence="3">
    <location>
        <begin position="25"/>
        <end position="452"/>
    </location>
</feature>
<keyword evidence="3" id="KW-0732">Signal</keyword>
<accession>A0A8H3HDV9</accession>
<reference evidence="5" key="1">
    <citation type="submission" date="2021-01" db="EMBL/GenBank/DDBJ databases">
        <authorList>
            <person name="Kaushik A."/>
        </authorList>
    </citation>
    <scope>NUCLEOTIDE SEQUENCE</scope>
    <source>
        <strain evidence="5">AG4-R118</strain>
    </source>
</reference>
<comment type="caution">
    <text evidence="5">The sequence shown here is derived from an EMBL/GenBank/DDBJ whole genome shotgun (WGS) entry which is preliminary data.</text>
</comment>
<evidence type="ECO:0000313" key="5">
    <source>
        <dbReference type="EMBL" id="CAE6504114.1"/>
    </source>
</evidence>
<name>A0A8H3HDV9_9AGAM</name>
<dbReference type="Proteomes" id="UP000663888">
    <property type="component" value="Unassembled WGS sequence"/>
</dbReference>